<proteinExistence type="predicted"/>
<dbReference type="RefSeq" id="WP_203804532.1">
    <property type="nucleotide sequence ID" value="NZ_BAAAQE010000093.1"/>
</dbReference>
<reference evidence="1 2" key="1">
    <citation type="submission" date="2021-01" db="EMBL/GenBank/DDBJ databases">
        <title>Whole genome shotgun sequence of Actinoplanes couchii NBRC 106145.</title>
        <authorList>
            <person name="Komaki H."/>
            <person name="Tamura T."/>
        </authorList>
    </citation>
    <scope>NUCLEOTIDE SEQUENCE [LARGE SCALE GENOMIC DNA]</scope>
    <source>
        <strain evidence="1 2">NBRC 106145</strain>
    </source>
</reference>
<name>A0ABQ3XKL9_9ACTN</name>
<comment type="caution">
    <text evidence="1">The sequence shown here is derived from an EMBL/GenBank/DDBJ whole genome shotgun (WGS) entry which is preliminary data.</text>
</comment>
<evidence type="ECO:0000313" key="1">
    <source>
        <dbReference type="EMBL" id="GID58987.1"/>
    </source>
</evidence>
<dbReference type="Proteomes" id="UP000612282">
    <property type="component" value="Unassembled WGS sequence"/>
</dbReference>
<gene>
    <name evidence="1" type="ORF">Aco03nite_073910</name>
</gene>
<evidence type="ECO:0000313" key="2">
    <source>
        <dbReference type="Proteomes" id="UP000612282"/>
    </source>
</evidence>
<organism evidence="1 2">
    <name type="scientific">Actinoplanes couchii</name>
    <dbReference type="NCBI Taxonomy" id="403638"/>
    <lineage>
        <taxon>Bacteria</taxon>
        <taxon>Bacillati</taxon>
        <taxon>Actinomycetota</taxon>
        <taxon>Actinomycetes</taxon>
        <taxon>Micromonosporales</taxon>
        <taxon>Micromonosporaceae</taxon>
        <taxon>Actinoplanes</taxon>
    </lineage>
</organism>
<dbReference type="EMBL" id="BOMG01000093">
    <property type="protein sequence ID" value="GID58987.1"/>
    <property type="molecule type" value="Genomic_DNA"/>
</dbReference>
<protein>
    <submittedName>
        <fullName evidence="1">Uncharacterized protein</fullName>
    </submittedName>
</protein>
<sequence>MSDHDLAQAFEILLRRPLTDFDAEATYALYHWDDMQSSEFFHGDFDLGLLTRGEILPPSAGVDGTFSSHVWPVDLGRSMFLIEADVPKLLRSRSGAKVGRVLAEEGLTAADLEDEWARIELRVHTDGTLFDAMRAATWTMGDPPQLTGFDPDGIGLRVKPKWEKRLAAVPHTGLRDHLRMLCLDAHSARGDGAHFAGADHPGFDWMKRKDYQVVAAWEFGEGQATSVIAQIPAQRPAS</sequence>
<keyword evidence="2" id="KW-1185">Reference proteome</keyword>
<accession>A0ABQ3XKL9</accession>